<feature type="transmembrane region" description="Helical" evidence="1">
    <location>
        <begin position="7"/>
        <end position="25"/>
    </location>
</feature>
<keyword evidence="1" id="KW-1133">Transmembrane helix</keyword>
<dbReference type="STRING" id="420953.SAMN05192543_108115"/>
<proteinExistence type="predicted"/>
<feature type="transmembrane region" description="Helical" evidence="1">
    <location>
        <begin position="57"/>
        <end position="76"/>
    </location>
</feature>
<reference evidence="2 3" key="1">
    <citation type="submission" date="2016-10" db="EMBL/GenBank/DDBJ databases">
        <authorList>
            <person name="de Groot N.N."/>
        </authorList>
    </citation>
    <scope>NUCLEOTIDE SEQUENCE [LARGE SCALE GENOMIC DNA]</scope>
    <source>
        <strain evidence="2 3">LMG 23650</strain>
    </source>
</reference>
<keyword evidence="3" id="KW-1185">Reference proteome</keyword>
<gene>
    <name evidence="2" type="ORF">SAMN05192543_108115</name>
</gene>
<name>A0A1I3SDV1_9BURK</name>
<protein>
    <submittedName>
        <fullName evidence="2">Uncharacterized protein</fullName>
    </submittedName>
</protein>
<dbReference type="Proteomes" id="UP000199548">
    <property type="component" value="Unassembled WGS sequence"/>
</dbReference>
<sequence>MNKKKWLRVALIITAVALYRVYTYVHHIQTGCMQVGAHQRCRFENAANFEGLLHVDLLFTCGWVAGAILCWLAFMWSRKKGD</sequence>
<keyword evidence="1" id="KW-0472">Membrane</keyword>
<evidence type="ECO:0000256" key="1">
    <source>
        <dbReference type="SAM" id="Phobius"/>
    </source>
</evidence>
<evidence type="ECO:0000313" key="2">
    <source>
        <dbReference type="EMBL" id="SFJ55789.1"/>
    </source>
</evidence>
<evidence type="ECO:0000313" key="3">
    <source>
        <dbReference type="Proteomes" id="UP000199548"/>
    </source>
</evidence>
<dbReference type="EMBL" id="FOQU01000008">
    <property type="protein sequence ID" value="SFJ55789.1"/>
    <property type="molecule type" value="Genomic_DNA"/>
</dbReference>
<organism evidence="2 3">
    <name type="scientific">Paraburkholderia megapolitana</name>
    <dbReference type="NCBI Taxonomy" id="420953"/>
    <lineage>
        <taxon>Bacteria</taxon>
        <taxon>Pseudomonadati</taxon>
        <taxon>Pseudomonadota</taxon>
        <taxon>Betaproteobacteria</taxon>
        <taxon>Burkholderiales</taxon>
        <taxon>Burkholderiaceae</taxon>
        <taxon>Paraburkholderia</taxon>
    </lineage>
</organism>
<keyword evidence="1" id="KW-0812">Transmembrane</keyword>
<dbReference type="AlphaFoldDB" id="A0A1I3SDV1"/>
<dbReference type="OrthoDB" id="9101624at2"/>
<accession>A0A1I3SDV1</accession>